<evidence type="ECO:0000259" key="3">
    <source>
        <dbReference type="PROSITE" id="PS50222"/>
    </source>
</evidence>
<protein>
    <recommendedName>
        <fullName evidence="3">EF-hand domain-containing protein</fullName>
    </recommendedName>
</protein>
<dbReference type="InterPro" id="IPR018247">
    <property type="entry name" value="EF_Hand_1_Ca_BS"/>
</dbReference>
<dbReference type="GO" id="GO:0005509">
    <property type="term" value="F:calcium ion binding"/>
    <property type="evidence" value="ECO:0007669"/>
    <property type="project" value="InterPro"/>
</dbReference>
<evidence type="ECO:0000256" key="1">
    <source>
        <dbReference type="ARBA" id="ARBA00022837"/>
    </source>
</evidence>
<feature type="region of interest" description="Disordered" evidence="2">
    <location>
        <begin position="299"/>
        <end position="323"/>
    </location>
</feature>
<proteinExistence type="predicted"/>
<dbReference type="EMBL" id="HBFQ01064006">
    <property type="protein sequence ID" value="CAD8870992.1"/>
    <property type="molecule type" value="Transcribed_RNA"/>
</dbReference>
<reference evidence="4" key="1">
    <citation type="submission" date="2021-01" db="EMBL/GenBank/DDBJ databases">
        <authorList>
            <person name="Corre E."/>
            <person name="Pelletier E."/>
            <person name="Niang G."/>
            <person name="Scheremetjew M."/>
            <person name="Finn R."/>
            <person name="Kale V."/>
            <person name="Holt S."/>
            <person name="Cochrane G."/>
            <person name="Meng A."/>
            <person name="Brown T."/>
            <person name="Cohen L."/>
        </authorList>
    </citation>
    <scope>NUCLEOTIDE SEQUENCE</scope>
</reference>
<dbReference type="PROSITE" id="PS00018">
    <property type="entry name" value="EF_HAND_1"/>
    <property type="match status" value="2"/>
</dbReference>
<dbReference type="Pfam" id="PF13202">
    <property type="entry name" value="EF-hand_5"/>
    <property type="match status" value="1"/>
</dbReference>
<organism evidence="4">
    <name type="scientific">Noctiluca scintillans</name>
    <name type="common">Sea sparkle</name>
    <name type="synonym">Red tide dinoflagellate</name>
    <dbReference type="NCBI Taxonomy" id="2966"/>
    <lineage>
        <taxon>Eukaryota</taxon>
        <taxon>Sar</taxon>
        <taxon>Alveolata</taxon>
        <taxon>Dinophyceae</taxon>
        <taxon>Noctilucales</taxon>
        <taxon>Noctilucaceae</taxon>
        <taxon>Noctiluca</taxon>
    </lineage>
</organism>
<feature type="domain" description="EF-hand" evidence="3">
    <location>
        <begin position="775"/>
        <end position="810"/>
    </location>
</feature>
<dbReference type="Gene3D" id="1.10.238.10">
    <property type="entry name" value="EF-hand"/>
    <property type="match status" value="2"/>
</dbReference>
<feature type="compositionally biased region" description="Low complexity" evidence="2">
    <location>
        <begin position="130"/>
        <end position="144"/>
    </location>
</feature>
<gene>
    <name evidence="4" type="ORF">NSCI0253_LOCUS45349</name>
</gene>
<keyword evidence="1" id="KW-0106">Calcium</keyword>
<evidence type="ECO:0000313" key="4">
    <source>
        <dbReference type="EMBL" id="CAD8870992.1"/>
    </source>
</evidence>
<evidence type="ECO:0000256" key="2">
    <source>
        <dbReference type="SAM" id="MobiDB-lite"/>
    </source>
</evidence>
<dbReference type="SUPFAM" id="SSF47473">
    <property type="entry name" value="EF-hand"/>
    <property type="match status" value="1"/>
</dbReference>
<dbReference type="PROSITE" id="PS50222">
    <property type="entry name" value="EF_HAND_2"/>
    <property type="match status" value="1"/>
</dbReference>
<dbReference type="InterPro" id="IPR011992">
    <property type="entry name" value="EF-hand-dom_pair"/>
</dbReference>
<sequence length="995" mass="109800">MAAYGYVAQGGGYPVQQPAAAMYGTAQAQPCQTAQAQAAYAAQAQAQAQAQAYAAQVQAQAQAQAAAHGMASSYGMSPAAYGMVAGGYGASAQTAAANSYGVQQSSANSAATSYGSGYGGQAYDPSSYAQMQQQQRQQQQGGVQASANGGRPSGSTVTVSGCSHATVGGIIRGTFAPFSENHGRAVYRKTDQVNGLDVLIYFWDNRDGPSFCGWWFGPKVGGDQVWAYNVDGNAKTPPSSGWKVPYDGPVDTSLVLQGPSEQTPGTEAELQEQRQKQWAEQQRQQEELRQRHEAYNLEQRRLQEEMQRQRTEEMQRKREEDERRRVEQHAALVARKALQRLRTATLENFEELKKDADATLSSELPKCGSLAERIREEGEKLVEQMSQRIEAIREARIKEEEKRQEDEKTRKEQETQSRNLLAELAAMLVTAGATSDTLKEAATPMTGNMEDDPTPLQAVHAVKAVKKASPAAKAACSKCLQFILENRCVMEEAQHIRRETQLELASMQTRLKDYLTTNTHALRQTKSVSEAVLKKAAALKRGKQRLAVFLKHDLDGDGMLSRPEVAAYAKEEFCFDLPGEALNRMFATILPDGGDCIPQEKFQRLKTAVGIAREQASVRLRREEADKKKEALARRREEIEEIIRAMSVDIDRLAPSVERAEEAAIPISKAEELSSTADLLMQMGSAQEPLDAARGELARLRQQIADLATGEADFLEFVKEGTAELNAKADSHEERLRQAALHVERGQERVDSLRQLEMEGLRVKSLKDMHDYMGRERLDLEAFFKVVDQDGDGAVSLSDFLGFYLKLEHSGVPTEDLDRLFEYLDAGGAGTILKESFMQLARLFYSVISQTVLTDTLSVKESKTVRRMDVGEVVEVTDAPAKDESVGVMRVPCRAVRDAAVGWATIIGNKETVFLKPCRNLYRVIKDMPLLAGRATDSAPLRSLKVDDLVEVLEWDQKDELTGAWRVRVRVKGDGIVGWATKQLAREGAVYLQLA</sequence>
<dbReference type="InterPro" id="IPR002048">
    <property type="entry name" value="EF_hand_dom"/>
</dbReference>
<feature type="region of interest" description="Disordered" evidence="2">
    <location>
        <begin position="125"/>
        <end position="158"/>
    </location>
</feature>
<accession>A0A7S1B0F5</accession>
<name>A0A7S1B0F5_NOCSC</name>
<dbReference type="SMART" id="SM00054">
    <property type="entry name" value="EFh"/>
    <property type="match status" value="3"/>
</dbReference>
<dbReference type="AlphaFoldDB" id="A0A7S1B0F5"/>